<reference evidence="1 2" key="1">
    <citation type="submission" date="2019-10" db="EMBL/GenBank/DDBJ databases">
        <authorList>
            <person name="Karimi E."/>
        </authorList>
    </citation>
    <scope>NUCLEOTIDE SEQUENCE [LARGE SCALE GENOMIC DNA]</scope>
    <source>
        <strain evidence="1">Sphingobacterium sp. 8BC</strain>
    </source>
</reference>
<organism evidence="1 2">
    <name type="scientific">Sphingobacterium multivorum</name>
    <dbReference type="NCBI Taxonomy" id="28454"/>
    <lineage>
        <taxon>Bacteria</taxon>
        <taxon>Pseudomonadati</taxon>
        <taxon>Bacteroidota</taxon>
        <taxon>Sphingobacteriia</taxon>
        <taxon>Sphingobacteriales</taxon>
        <taxon>Sphingobacteriaceae</taxon>
        <taxon>Sphingobacterium</taxon>
    </lineage>
</organism>
<proteinExistence type="predicted"/>
<evidence type="ECO:0000313" key="1">
    <source>
        <dbReference type="EMBL" id="VXC97514.1"/>
    </source>
</evidence>
<dbReference type="EMBL" id="CABWMV010000024">
    <property type="protein sequence ID" value="VXC97514.1"/>
    <property type="molecule type" value="Genomic_DNA"/>
</dbReference>
<gene>
    <name evidence="1" type="ORF">SPHINGO8BC_51275</name>
</gene>
<dbReference type="AlphaFoldDB" id="A0A654CVJ2"/>
<protein>
    <submittedName>
        <fullName evidence="1">Uncharacterized protein</fullName>
    </submittedName>
</protein>
<dbReference type="Proteomes" id="UP000432350">
    <property type="component" value="Unassembled WGS sequence"/>
</dbReference>
<sequence>MSLDSYPAHGVDLQDVDLDKVQKFTNKVNAAVGKFKDAQADRLGKSCYQRGPFLFGKAILAIMST</sequence>
<accession>A0A654CVJ2</accession>
<name>A0A654CVJ2_SPHMU</name>
<evidence type="ECO:0000313" key="2">
    <source>
        <dbReference type="Proteomes" id="UP000432350"/>
    </source>
</evidence>